<organism evidence="3 4">
    <name type="scientific">Propionicimonas paludicola</name>
    <dbReference type="NCBI Taxonomy" id="185243"/>
    <lineage>
        <taxon>Bacteria</taxon>
        <taxon>Bacillati</taxon>
        <taxon>Actinomycetota</taxon>
        <taxon>Actinomycetes</taxon>
        <taxon>Propionibacteriales</taxon>
        <taxon>Nocardioidaceae</taxon>
        <taxon>Propionicimonas</taxon>
    </lineage>
</organism>
<dbReference type="PANTHER" id="PTHR34473">
    <property type="entry name" value="UPF0699 TRANSMEMBRANE PROTEIN YDBS"/>
    <property type="match status" value="1"/>
</dbReference>
<keyword evidence="4" id="KW-1185">Reference proteome</keyword>
<dbReference type="Proteomes" id="UP000226079">
    <property type="component" value="Unassembled WGS sequence"/>
</dbReference>
<reference evidence="3 4" key="1">
    <citation type="submission" date="2017-10" db="EMBL/GenBank/DDBJ databases">
        <title>Sequencing the genomes of 1000 actinobacteria strains.</title>
        <authorList>
            <person name="Klenk H.-P."/>
        </authorList>
    </citation>
    <scope>NUCLEOTIDE SEQUENCE [LARGE SCALE GENOMIC DNA]</scope>
    <source>
        <strain evidence="3 4">DSM 15597</strain>
    </source>
</reference>
<evidence type="ECO:0000259" key="2">
    <source>
        <dbReference type="Pfam" id="PF03703"/>
    </source>
</evidence>
<gene>
    <name evidence="3" type="ORF">ATK74_2401</name>
</gene>
<dbReference type="EMBL" id="PDJC01000001">
    <property type="protein sequence ID" value="PFG17824.1"/>
    <property type="molecule type" value="Genomic_DNA"/>
</dbReference>
<comment type="caution">
    <text evidence="3">The sequence shown here is derived from an EMBL/GenBank/DDBJ whole genome shotgun (WGS) entry which is preliminary data.</text>
</comment>
<feature type="transmembrane region" description="Helical" evidence="1">
    <location>
        <begin position="49"/>
        <end position="67"/>
    </location>
</feature>
<proteinExistence type="predicted"/>
<protein>
    <recommendedName>
        <fullName evidence="2">YdbS-like PH domain-containing protein</fullName>
    </recommendedName>
</protein>
<sequence length="162" mass="17156">MSELFTVGADWQRLPANAATAKQVGALAINLPVAIAAVVGTGLLANWGWPVWLVAGLGVAWTIWRVVRAGRWARSFAYLEREQDLLITSGLWNKQFSAVPYGRMLSVEVQSGPIARLWGLASVAIVTASIASNATIPAVPTEVAAGLRDRLIAAGEAQALPL</sequence>
<evidence type="ECO:0000256" key="1">
    <source>
        <dbReference type="SAM" id="Phobius"/>
    </source>
</evidence>
<keyword evidence="1" id="KW-1133">Transmembrane helix</keyword>
<dbReference type="OrthoDB" id="7364633at2"/>
<keyword evidence="1" id="KW-0472">Membrane</keyword>
<evidence type="ECO:0000313" key="4">
    <source>
        <dbReference type="Proteomes" id="UP000226079"/>
    </source>
</evidence>
<feature type="domain" description="YdbS-like PH" evidence="2">
    <location>
        <begin position="74"/>
        <end position="150"/>
    </location>
</feature>
<evidence type="ECO:0000313" key="3">
    <source>
        <dbReference type="EMBL" id="PFG17824.1"/>
    </source>
</evidence>
<dbReference type="InterPro" id="IPR005182">
    <property type="entry name" value="YdbS-like_PH"/>
</dbReference>
<dbReference type="PANTHER" id="PTHR34473:SF3">
    <property type="entry name" value="TRANSMEMBRANE PROTEIN-RELATED"/>
    <property type="match status" value="1"/>
</dbReference>
<accession>A0A2A9CTR5</accession>
<keyword evidence="1" id="KW-0812">Transmembrane</keyword>
<dbReference type="AlphaFoldDB" id="A0A2A9CTR5"/>
<dbReference type="Pfam" id="PF03703">
    <property type="entry name" value="bPH_2"/>
    <property type="match status" value="1"/>
</dbReference>
<dbReference type="RefSeq" id="WP_098461224.1">
    <property type="nucleotide sequence ID" value="NZ_PDJC01000001.1"/>
</dbReference>
<name>A0A2A9CTR5_9ACTN</name>
<feature type="transmembrane region" description="Helical" evidence="1">
    <location>
        <begin position="24"/>
        <end position="43"/>
    </location>
</feature>